<dbReference type="EMBL" id="JAGMWN010000009">
    <property type="protein sequence ID" value="MBP5858598.1"/>
    <property type="molecule type" value="Genomic_DNA"/>
</dbReference>
<keyword evidence="1" id="KW-0812">Transmembrane</keyword>
<dbReference type="Pfam" id="PF01970">
    <property type="entry name" value="TctA"/>
    <property type="match status" value="1"/>
</dbReference>
<keyword evidence="4" id="KW-1185">Reference proteome</keyword>
<feature type="transmembrane region" description="Helical" evidence="1">
    <location>
        <begin position="433"/>
        <end position="456"/>
    </location>
</feature>
<reference evidence="3" key="1">
    <citation type="submission" date="2021-04" db="EMBL/GenBank/DDBJ databases">
        <authorList>
            <person name="Zhang D.-C."/>
        </authorList>
    </citation>
    <scope>NUCLEOTIDE SEQUENCE</scope>
    <source>
        <strain evidence="3">CGMCC 1.15697</strain>
    </source>
</reference>
<organism evidence="3 4">
    <name type="scientific">Marivibrio halodurans</name>
    <dbReference type="NCBI Taxonomy" id="2039722"/>
    <lineage>
        <taxon>Bacteria</taxon>
        <taxon>Pseudomonadati</taxon>
        <taxon>Pseudomonadota</taxon>
        <taxon>Alphaproteobacteria</taxon>
        <taxon>Rhodospirillales</taxon>
        <taxon>Rhodospirillaceae</taxon>
        <taxon>Marivibrio</taxon>
    </lineage>
</organism>
<feature type="transmembrane region" description="Helical" evidence="1">
    <location>
        <begin position="43"/>
        <end position="71"/>
    </location>
</feature>
<feature type="transmembrane region" description="Helical" evidence="1">
    <location>
        <begin position="358"/>
        <end position="377"/>
    </location>
</feature>
<feature type="transmembrane region" description="Helical" evidence="1">
    <location>
        <begin position="107"/>
        <end position="130"/>
    </location>
</feature>
<feature type="transmembrane region" description="Helical" evidence="1">
    <location>
        <begin position="389"/>
        <end position="405"/>
    </location>
</feature>
<name>A0A8J7S4W6_9PROT</name>
<keyword evidence="1" id="KW-1133">Transmembrane helix</keyword>
<evidence type="ECO:0000313" key="3">
    <source>
        <dbReference type="EMBL" id="MBP5858598.1"/>
    </source>
</evidence>
<accession>A0A8J7S4W6</accession>
<feature type="transmembrane region" description="Helical" evidence="1">
    <location>
        <begin position="168"/>
        <end position="189"/>
    </location>
</feature>
<dbReference type="AlphaFoldDB" id="A0A8J7S4W6"/>
<feature type="transmembrane region" description="Helical" evidence="1">
    <location>
        <begin position="468"/>
        <end position="490"/>
    </location>
</feature>
<feature type="transmembrane region" description="Helical" evidence="1">
    <location>
        <begin position="142"/>
        <end position="161"/>
    </location>
</feature>
<protein>
    <submittedName>
        <fullName evidence="3">Tripartite tricarboxylate transporter permease</fullName>
    </submittedName>
</protein>
<proteinExistence type="predicted"/>
<evidence type="ECO:0000313" key="4">
    <source>
        <dbReference type="Proteomes" id="UP000672602"/>
    </source>
</evidence>
<evidence type="ECO:0000259" key="2">
    <source>
        <dbReference type="Pfam" id="PF01970"/>
    </source>
</evidence>
<feature type="domain" description="DUF112" evidence="2">
    <location>
        <begin position="18"/>
        <end position="438"/>
    </location>
</feature>
<comment type="caution">
    <text evidence="3">The sequence shown here is derived from an EMBL/GenBank/DDBJ whole genome shotgun (WGS) entry which is preliminary data.</text>
</comment>
<feature type="transmembrane region" description="Helical" evidence="1">
    <location>
        <begin position="315"/>
        <end position="338"/>
    </location>
</feature>
<keyword evidence="1" id="KW-0472">Membrane</keyword>
<sequence>MMENLLAAIDLVFRLDILLVILGACVFGIFAGAIPGISATVAVALLVPITFFMEPVAALAAIATAVAMAIFAGDLPGALLRIPGTPASAAYAEEAHEMTRKGQGANALTIALFCSVLGGVVGTLALSFSAPLLAEFSLEFQYYEYFWLACIGLSTAALVSATNPVKGLVSLSIGLLLAMVGLDLISGAPRFTFGTFELMEGIHFIPVMIGVFAVAEVMRNLIHPPRGAEADTREQPVDYRAVGRTVWRYRNNVARGSLIGTLVGALPGAGSDIASWVSFGVAKRFSRTPEKFGTGHPEGIVAASASNNAATCSTWIPSIVFGIPGDSVTAIVIGVLFLKGLEPGPTVFVENAPLVYSIFVAFLIANLFLIPVGYVAIKLAKQLLRVPRDVLMPIILVFTMVGAYAINNSMMGIATALAAGILSFFMQENDYPVAPLILGMVIGVLLEENFMQAMIAQRGDLTAFFGRPIAAVLGTVTILIWLAPIAAYIARRRKAPADPKEARAGSGAGPSAR</sequence>
<dbReference type="InterPro" id="IPR002823">
    <property type="entry name" value="DUF112_TM"/>
</dbReference>
<feature type="transmembrane region" description="Helical" evidence="1">
    <location>
        <begin position="12"/>
        <end position="37"/>
    </location>
</feature>
<dbReference type="PANTHER" id="PTHR35342">
    <property type="entry name" value="TRICARBOXYLIC TRANSPORT PROTEIN"/>
    <property type="match status" value="1"/>
</dbReference>
<dbReference type="Proteomes" id="UP000672602">
    <property type="component" value="Unassembled WGS sequence"/>
</dbReference>
<gene>
    <name evidence="3" type="ORF">KAJ83_16375</name>
</gene>
<dbReference type="PANTHER" id="PTHR35342:SF5">
    <property type="entry name" value="TRICARBOXYLIC TRANSPORT PROTEIN"/>
    <property type="match status" value="1"/>
</dbReference>
<evidence type="ECO:0000256" key="1">
    <source>
        <dbReference type="SAM" id="Phobius"/>
    </source>
</evidence>
<feature type="transmembrane region" description="Helical" evidence="1">
    <location>
        <begin position="201"/>
        <end position="218"/>
    </location>
</feature>